<evidence type="ECO:0000256" key="1">
    <source>
        <dbReference type="ARBA" id="ARBA00023121"/>
    </source>
</evidence>
<evidence type="ECO:0000313" key="3">
    <source>
        <dbReference type="Proteomes" id="UP000543642"/>
    </source>
</evidence>
<evidence type="ECO:0000313" key="2">
    <source>
        <dbReference type="EMBL" id="MBB5263107.1"/>
    </source>
</evidence>
<dbReference type="EMBL" id="JACHFW010000001">
    <property type="protein sequence ID" value="MBB5263107.1"/>
    <property type="molecule type" value="Genomic_DNA"/>
</dbReference>
<dbReference type="NCBIfam" id="TIGR00762">
    <property type="entry name" value="DegV"/>
    <property type="match status" value="1"/>
</dbReference>
<dbReference type="InterPro" id="IPR003797">
    <property type="entry name" value="DegV"/>
</dbReference>
<dbReference type="Pfam" id="PF02645">
    <property type="entry name" value="DegV"/>
    <property type="match status" value="1"/>
</dbReference>
<reference evidence="2 3" key="1">
    <citation type="submission" date="2020-08" db="EMBL/GenBank/DDBJ databases">
        <title>Genomic Encyclopedia of Type Strains, Phase IV (KMG-IV): sequencing the most valuable type-strain genomes for metagenomic binning, comparative biology and taxonomic classification.</title>
        <authorList>
            <person name="Goeker M."/>
        </authorList>
    </citation>
    <scope>NUCLEOTIDE SEQUENCE [LARGE SCALE GENOMIC DNA]</scope>
    <source>
        <strain evidence="2 3">DSM 106146</strain>
    </source>
</reference>
<accession>A0A7W8M412</accession>
<dbReference type="Proteomes" id="UP000543642">
    <property type="component" value="Unassembled WGS sequence"/>
</dbReference>
<dbReference type="GO" id="GO:0008289">
    <property type="term" value="F:lipid binding"/>
    <property type="evidence" value="ECO:0007669"/>
    <property type="project" value="UniProtKB-KW"/>
</dbReference>
<dbReference type="SUPFAM" id="SSF82549">
    <property type="entry name" value="DAK1/DegV-like"/>
    <property type="match status" value="1"/>
</dbReference>
<keyword evidence="1" id="KW-0446">Lipid-binding</keyword>
<sequence length="294" mass="32834">MLYEIFADSGCDIPLDLMKKWNIHPVYFYVSFDGETYRKEKLEVDTTDYYTRMIEENAFPKTSLPSVQDYVDAFTPVVKEGKGIICICMSGKLSGSHQSAKTARDILLETYPKAHIKVIESKMCTVDEGLYVLEAARMRDAGVSYKDAVAHLKRILTTGRICFTVGNLDHLKRGGRIGKVAFIAGSALGIKPLIVMKDGEIFSGGIARNKAKALKKLLEIARDYFEKAGENPNNYRFCVGMNIDREEARTLAGQVKDTFWLGEDVPIWQIGATVATHTGPYALGFGFVKKYDAR</sequence>
<name>A0A7W8M412_9FIRM</name>
<gene>
    <name evidence="2" type="ORF">HNP82_000201</name>
</gene>
<dbReference type="RefSeq" id="WP_183770472.1">
    <property type="nucleotide sequence ID" value="NZ_JACHFW010000001.1"/>
</dbReference>
<dbReference type="PANTHER" id="PTHR33434">
    <property type="entry name" value="DEGV DOMAIN-CONTAINING PROTEIN DR_1986-RELATED"/>
    <property type="match status" value="1"/>
</dbReference>
<dbReference type="Gene3D" id="3.40.50.10170">
    <property type="match status" value="1"/>
</dbReference>
<organism evidence="2 3">
    <name type="scientific">Catenibacillus scindens</name>
    <dbReference type="NCBI Taxonomy" id="673271"/>
    <lineage>
        <taxon>Bacteria</taxon>
        <taxon>Bacillati</taxon>
        <taxon>Bacillota</taxon>
        <taxon>Clostridia</taxon>
        <taxon>Lachnospirales</taxon>
        <taxon>Lachnospiraceae</taxon>
        <taxon>Catenibacillus</taxon>
    </lineage>
</organism>
<dbReference type="AlphaFoldDB" id="A0A7W8M412"/>
<proteinExistence type="predicted"/>
<comment type="caution">
    <text evidence="2">The sequence shown here is derived from an EMBL/GenBank/DDBJ whole genome shotgun (WGS) entry which is preliminary data.</text>
</comment>
<dbReference type="PROSITE" id="PS51482">
    <property type="entry name" value="DEGV"/>
    <property type="match status" value="1"/>
</dbReference>
<dbReference type="Gene3D" id="3.30.1180.10">
    <property type="match status" value="1"/>
</dbReference>
<protein>
    <submittedName>
        <fullName evidence="2">DegV family protein with EDD domain</fullName>
    </submittedName>
</protein>
<dbReference type="InterPro" id="IPR050270">
    <property type="entry name" value="DegV_domain_contain"/>
</dbReference>
<keyword evidence="3" id="KW-1185">Reference proteome</keyword>
<dbReference type="InterPro" id="IPR043168">
    <property type="entry name" value="DegV_C"/>
</dbReference>
<dbReference type="PANTHER" id="PTHR33434:SF2">
    <property type="entry name" value="FATTY ACID-BINDING PROTEIN TM_1468"/>
    <property type="match status" value="1"/>
</dbReference>